<dbReference type="EMBL" id="MSCJ01000003">
    <property type="protein sequence ID" value="PQJ62898.1"/>
    <property type="molecule type" value="Genomic_DNA"/>
</dbReference>
<dbReference type="SUPFAM" id="SSF63825">
    <property type="entry name" value="YWTD domain"/>
    <property type="match status" value="1"/>
</dbReference>
<comment type="caution">
    <text evidence="3">The sequence shown here is derived from an EMBL/GenBank/DDBJ whole genome shotgun (WGS) entry which is preliminary data.</text>
</comment>
<feature type="region of interest" description="Disordered" evidence="1">
    <location>
        <begin position="1636"/>
        <end position="1666"/>
    </location>
</feature>
<feature type="region of interest" description="Disordered" evidence="1">
    <location>
        <begin position="820"/>
        <end position="860"/>
    </location>
</feature>
<sequence length="2388" mass="251626">MENISRRLVSLFLFCIFFQCHNVFAVPIYWTDWVSGNSGSGTASGQIVTSGSTVTVSYSQPNGYSFILTGSGTDYWVSQGGARNPAISPFTSGYVDNIPTASEIIALSRQGVNTLTFSEPIANPVFCFVSLNGNGYSFDRDFEILSQTGGGNTCGFWGCGNVVKQIVGAQYQLNATTGEPHGCIRFTEEAAFSTVSWTSQSNENWNGFTLGIEGTEAEVFAERDYGDAPDTSAGTGSGDYQTLDSNDGASHALVDTDEDTQVDITLGTLWDGTDTGNDGSSQNAAATADDIDNTDDEDGVSWTDSFIQGGNTNISITITKDPQSTLVGLRLYAWVDWNQDGDWNDANEQIISNTSASSSTQSYPVTIPPTATLGATYLRVRVCSDADCNSPNGGSDDGEVEDYQLTVIGAQISGFVFNDNGSGGGTATNGVKDGTEAGLGVAVPVVAYNVATGQCYATTADPTTGSYTISAGTSGTYQVYEAINETNIVSPTCPPVQPILNTTTGAYSGGTIGDPSNFHSSSANIVSVTAGVASNVNFGDFAITPFATCSPDAYLLRNSPTDITGVSLATGAITPLFNNVLPSSTGVFGGTGYNVITNTLFGDNIRNTNTVLMIDGGGNAFVLPLTGSTMALSNYNSGDIDDSGNLLLMSSSGTSLYKIDVNPNSATYLQQIQQLTVSAPVMADMAINPVDNMLYTLTPSGSLVRFDPASGARTNLGSVGTAGTTSTGWGAVYFDDQGFMYASQNPNPGRIIRIDISNPNLPSGGYVAANFTQMNASTSQNDGARCRFANLPLDFADAPTANGYATLLADGGPRHLFESGLPYLGSNAPDSESDGQPNTIADGDDTNGLTPDDEDGFTQPSITTILTAGDNVALTVSVVTSGNDNLYGWIDFDLSGTFDNDERATVAVNASGNSILTFTVPADVQIQDTFARLRVCSSGEACSSPMSSAGDGEVEDHQISLKPPGDLELDLELEPGVNVTLGIPFNVVVKVENKGTTIALNTKVTLPIPAGYSFVRAYEGDGVTPTTIYDPITGELDLGAIGLGFNDYAVIRLAPQSSTAPPISGEIIETSINDTDSTPNNGFNNGEDDTDTVTPNITNVVQPNVCESPVVYEGGDAYLDANGEYVVTTNTQNQAGYLWSLQYIDLNQPMYAELAVYLGDRSANTGGPAGEAGADGMTFVLSADPRDLNAVGDFGGGLGVGDNFGGQRVQPSIVFEFDTFDNTFIGATDDALGGQYIDHTGVYLNGDIYTPDPANTLIPATSVAGGELEDGRYHIAQFYWDPTTNQFTYYMDGVMVGQFTRNIRNDIGNNMVRFGFTGSTGDSFNLQKGCFTDAPDVLGSDFGDAVDTTAGTGINDYTTIYDNDGAHHVQVDTDDNGFIDLRLGNQWDADNGNLQDILARADDNNNFDDEDGVTVLALATIGENLSVAVNVVEDAARTSTGQRIYGWMDFNLDGDWDDLGEQVITQTNAAIGLNNFTVPIPSGAVVGHTYLRVRLCSNVDCNSPMGRANDGEVEDYRVLISDLVSNTQCDLIVQTTRPVGSSDYSYTSLDVPSNPVTFSDLVNPIAITNQSNIANINAIGFNRVDGLIYGTFTDMSHADRTHHLFVTDKNGTSFIDLGEIRADSATSLRRLQDGETFGFNPDESLRNSGYSTTSSTSTTLSPPTAGDVTSDGNHLIIWRTSWDSIIKIELATQTFTAIPLNIAVMGGSIGGGAINVGADLAINSQTGIGYLLDLDGDNLYAVNLSTGAVTTQALSYFGAEPTLDSNGKLQAGALVMDNGISLYAITNGGNHDSDNNGGIDLNDRAVVYRVNVVTGEVEYVTASDQGSLQGNDGAGCYDSTDYGDALASYGEAGHQYFDAATDGTADLLLGSRWDPEFGQWLTADASGDDSSGQDDEDLNIPGQIIVETPTTLPIQVVGTGYVNIWVDINNDGDFNDPNEFLIDDEAVVTGLNNIPITLDANSAEGFNGYTVMRVRLCSAINTCDSVSGLVADGEVEDHWFELLNRIVLNGLVFEDNGIGGATAAHDGVQDGSEIGLGNFTVTVTFNDTGVTGFTTGDVIGTEITSGDGTYQFIIGVDFSGKNLLLDVVKQADWIDISEANVTGIPQVTSNSVIDSQMAVNANAGDEIFGLDFGKVREPRMEPDNFSEATPGGVVFFPHKFTAATSGNVNFTIINSSASPTNTSWSTVLYHDVDCDGTLNGVEAQVVNPVAVSGNSAVCLLSKVTVPANAPMNAHYHYDIEADMTFADTTNTGHGITRTVLDKDTVRATFTGSGELRLEKTVRNVTQNGQAVTSNEGRPGDVLEYVVTFTNVGNAPISDVVIFDSTPEFTELNQAVQCSNGTVPASLVCNIVIVNGVNSAGYEGNIRWEMNGSLAAGVSGTVIYRVVIQ</sequence>
<organism evidence="3 4">
    <name type="scientific">Photobacterium angustum</name>
    <dbReference type="NCBI Taxonomy" id="661"/>
    <lineage>
        <taxon>Bacteria</taxon>
        <taxon>Pseudomonadati</taxon>
        <taxon>Pseudomonadota</taxon>
        <taxon>Gammaproteobacteria</taxon>
        <taxon>Vibrionales</taxon>
        <taxon>Vibrionaceae</taxon>
        <taxon>Photobacterium</taxon>
    </lineage>
</organism>
<feature type="domain" description="GEVED" evidence="2">
    <location>
        <begin position="1921"/>
        <end position="2000"/>
    </location>
</feature>
<dbReference type="InterPro" id="IPR056573">
    <property type="entry name" value="Lectin_L-type_dom"/>
</dbReference>
<evidence type="ECO:0000256" key="1">
    <source>
        <dbReference type="SAM" id="MobiDB-lite"/>
    </source>
</evidence>
<dbReference type="Proteomes" id="UP000238730">
    <property type="component" value="Unassembled WGS sequence"/>
</dbReference>
<feature type="compositionally biased region" description="Polar residues" evidence="1">
    <location>
        <begin position="1071"/>
        <end position="1084"/>
    </location>
</feature>
<dbReference type="InterPro" id="IPR047589">
    <property type="entry name" value="DUF11_rpt"/>
</dbReference>
<feature type="domain" description="GEVED" evidence="2">
    <location>
        <begin position="1444"/>
        <end position="1518"/>
    </location>
</feature>
<dbReference type="Gene3D" id="2.60.120.200">
    <property type="match status" value="1"/>
</dbReference>
<dbReference type="SUPFAM" id="SSF49899">
    <property type="entry name" value="Concanavalin A-like lectins/glucanases"/>
    <property type="match status" value="1"/>
</dbReference>
<feature type="compositionally biased region" description="Polar residues" evidence="1">
    <location>
        <begin position="232"/>
        <end position="248"/>
    </location>
</feature>
<feature type="compositionally biased region" description="Polar residues" evidence="1">
    <location>
        <begin position="828"/>
        <end position="839"/>
    </location>
</feature>
<feature type="domain" description="GEVED" evidence="2">
    <location>
        <begin position="331"/>
        <end position="406"/>
    </location>
</feature>
<dbReference type="Pfam" id="PF20009">
    <property type="entry name" value="GEVED"/>
    <property type="match status" value="4"/>
</dbReference>
<dbReference type="Pfam" id="PF18483">
    <property type="entry name" value="Lectin_L-type_dom"/>
    <property type="match status" value="1"/>
</dbReference>
<proteinExistence type="predicted"/>
<dbReference type="InterPro" id="IPR045474">
    <property type="entry name" value="GEVED"/>
</dbReference>
<protein>
    <recommendedName>
        <fullName evidence="2">GEVED domain-containing protein</fullName>
    </recommendedName>
</protein>
<dbReference type="OrthoDB" id="1204817at2"/>
<evidence type="ECO:0000313" key="4">
    <source>
        <dbReference type="Proteomes" id="UP000238730"/>
    </source>
</evidence>
<feature type="region of interest" description="Disordered" evidence="1">
    <location>
        <begin position="225"/>
        <end position="253"/>
    </location>
</feature>
<dbReference type="NCBIfam" id="TIGR01451">
    <property type="entry name" value="B_ant_repeat"/>
    <property type="match status" value="1"/>
</dbReference>
<evidence type="ECO:0000259" key="2">
    <source>
        <dbReference type="Pfam" id="PF20009"/>
    </source>
</evidence>
<feature type="compositionally biased region" description="Low complexity" evidence="1">
    <location>
        <begin position="271"/>
        <end position="288"/>
    </location>
</feature>
<dbReference type="InterPro" id="IPR013320">
    <property type="entry name" value="ConA-like_dom_sf"/>
</dbReference>
<accession>A0A2S7VLE3</accession>
<dbReference type="CDD" id="cd01951">
    <property type="entry name" value="lectin_L-type"/>
    <property type="match status" value="1"/>
</dbReference>
<reference evidence="3 4" key="1">
    <citation type="submission" date="2016-12" db="EMBL/GenBank/DDBJ databases">
        <title>Diversity of luminous bacteria.</title>
        <authorList>
            <person name="Yoshizawa S."/>
            <person name="Kogure K."/>
        </authorList>
    </citation>
    <scope>NUCLEOTIDE SEQUENCE [LARGE SCALE GENOMIC DNA]</scope>
    <source>
        <strain evidence="3 4">LC1-200</strain>
    </source>
</reference>
<name>A0A2S7VLE3_PHOAN</name>
<feature type="compositionally biased region" description="Low complexity" evidence="1">
    <location>
        <begin position="1651"/>
        <end position="1664"/>
    </location>
</feature>
<gene>
    <name evidence="3" type="ORF">BTO08_22105</name>
</gene>
<feature type="region of interest" description="Disordered" evidence="1">
    <location>
        <begin position="271"/>
        <end position="294"/>
    </location>
</feature>
<feature type="domain" description="GEVED" evidence="2">
    <location>
        <begin position="885"/>
        <end position="959"/>
    </location>
</feature>
<evidence type="ECO:0000313" key="3">
    <source>
        <dbReference type="EMBL" id="PQJ62898.1"/>
    </source>
</evidence>
<feature type="region of interest" description="Disordered" evidence="1">
    <location>
        <begin position="1071"/>
        <end position="1090"/>
    </location>
</feature>